<protein>
    <submittedName>
        <fullName evidence="2">Uncharacterized protein</fullName>
    </submittedName>
</protein>
<comment type="caution">
    <text evidence="2">The sequence shown here is derived from an EMBL/GenBank/DDBJ whole genome shotgun (WGS) entry which is preliminary data.</text>
</comment>
<accession>A0A1V9XMK6</accession>
<name>A0A1V9XMK6_9ACAR</name>
<feature type="chain" id="PRO_5011904016" evidence="1">
    <location>
        <begin position="27"/>
        <end position="61"/>
    </location>
</feature>
<dbReference type="InParanoid" id="A0A1V9XMK6"/>
<sequence length="61" mass="6727">MKENTRSIICGRFLSAILLFATVVRANKCKKGECSKQLAEIIVNTDNTIILIKLSSCNQAL</sequence>
<feature type="signal peptide" evidence="1">
    <location>
        <begin position="1"/>
        <end position="26"/>
    </location>
</feature>
<gene>
    <name evidence="2" type="ORF">BIW11_08965</name>
</gene>
<dbReference type="AlphaFoldDB" id="A0A1V9XMK6"/>
<keyword evidence="1" id="KW-0732">Signal</keyword>
<reference evidence="2 3" key="1">
    <citation type="journal article" date="2017" name="Gigascience">
        <title>Draft genome of the honey bee ectoparasitic mite, Tropilaelaps mercedesae, is shaped by the parasitic life history.</title>
        <authorList>
            <person name="Dong X."/>
            <person name="Armstrong S.D."/>
            <person name="Xia D."/>
            <person name="Makepeace B.L."/>
            <person name="Darby A.C."/>
            <person name="Kadowaki T."/>
        </authorList>
    </citation>
    <scope>NUCLEOTIDE SEQUENCE [LARGE SCALE GENOMIC DNA]</scope>
    <source>
        <strain evidence="2">Wuxi-XJTLU</strain>
    </source>
</reference>
<dbReference type="EMBL" id="MNPL01007739">
    <property type="protein sequence ID" value="OQR74588.1"/>
    <property type="molecule type" value="Genomic_DNA"/>
</dbReference>
<organism evidence="2 3">
    <name type="scientific">Tropilaelaps mercedesae</name>
    <dbReference type="NCBI Taxonomy" id="418985"/>
    <lineage>
        <taxon>Eukaryota</taxon>
        <taxon>Metazoa</taxon>
        <taxon>Ecdysozoa</taxon>
        <taxon>Arthropoda</taxon>
        <taxon>Chelicerata</taxon>
        <taxon>Arachnida</taxon>
        <taxon>Acari</taxon>
        <taxon>Parasitiformes</taxon>
        <taxon>Mesostigmata</taxon>
        <taxon>Gamasina</taxon>
        <taxon>Dermanyssoidea</taxon>
        <taxon>Laelapidae</taxon>
        <taxon>Tropilaelaps</taxon>
    </lineage>
</organism>
<proteinExistence type="predicted"/>
<evidence type="ECO:0000313" key="3">
    <source>
        <dbReference type="Proteomes" id="UP000192247"/>
    </source>
</evidence>
<keyword evidence="3" id="KW-1185">Reference proteome</keyword>
<evidence type="ECO:0000256" key="1">
    <source>
        <dbReference type="SAM" id="SignalP"/>
    </source>
</evidence>
<evidence type="ECO:0000313" key="2">
    <source>
        <dbReference type="EMBL" id="OQR74588.1"/>
    </source>
</evidence>
<dbReference type="EMBL" id="MNPL01007739">
    <property type="protein sequence ID" value="OQR74587.1"/>
    <property type="molecule type" value="Genomic_DNA"/>
</dbReference>
<dbReference type="Proteomes" id="UP000192247">
    <property type="component" value="Unassembled WGS sequence"/>
</dbReference>